<feature type="domain" description="BPTI/Kunitz inhibitor" evidence="5">
    <location>
        <begin position="14"/>
        <end position="64"/>
    </location>
</feature>
<evidence type="ECO:0000313" key="7">
    <source>
        <dbReference type="Proteomes" id="UP000887013"/>
    </source>
</evidence>
<comment type="caution">
    <text evidence="6">The sequence shown here is derived from an EMBL/GenBank/DDBJ whole genome shotgun (WGS) entry which is preliminary data.</text>
</comment>
<dbReference type="InterPro" id="IPR050098">
    <property type="entry name" value="TFPI/VKTCI-like"/>
</dbReference>
<dbReference type="Gene3D" id="4.10.410.10">
    <property type="entry name" value="Pancreatic trypsin inhibitor Kunitz domain"/>
    <property type="match status" value="1"/>
</dbReference>
<evidence type="ECO:0000256" key="1">
    <source>
        <dbReference type="ARBA" id="ARBA00022690"/>
    </source>
</evidence>
<reference evidence="6" key="1">
    <citation type="submission" date="2020-08" db="EMBL/GenBank/DDBJ databases">
        <title>Multicomponent nature underlies the extraordinary mechanical properties of spider dragline silk.</title>
        <authorList>
            <person name="Kono N."/>
            <person name="Nakamura H."/>
            <person name="Mori M."/>
            <person name="Yoshida Y."/>
            <person name="Ohtoshi R."/>
            <person name="Malay A.D."/>
            <person name="Moran D.A.P."/>
            <person name="Tomita M."/>
            <person name="Numata K."/>
            <person name="Arakawa K."/>
        </authorList>
    </citation>
    <scope>NUCLEOTIDE SEQUENCE</scope>
</reference>
<dbReference type="InterPro" id="IPR020901">
    <property type="entry name" value="Prtase_inh_Kunz-CS"/>
</dbReference>
<evidence type="ECO:0000313" key="6">
    <source>
        <dbReference type="EMBL" id="GFS71687.1"/>
    </source>
</evidence>
<dbReference type="AlphaFoldDB" id="A0A8X6T061"/>
<organism evidence="6 7">
    <name type="scientific">Nephila pilipes</name>
    <name type="common">Giant wood spider</name>
    <name type="synonym">Nephila maculata</name>
    <dbReference type="NCBI Taxonomy" id="299642"/>
    <lineage>
        <taxon>Eukaryota</taxon>
        <taxon>Metazoa</taxon>
        <taxon>Ecdysozoa</taxon>
        <taxon>Arthropoda</taxon>
        <taxon>Chelicerata</taxon>
        <taxon>Arachnida</taxon>
        <taxon>Araneae</taxon>
        <taxon>Araneomorphae</taxon>
        <taxon>Entelegynae</taxon>
        <taxon>Araneoidea</taxon>
        <taxon>Nephilidae</taxon>
        <taxon>Nephila</taxon>
    </lineage>
</organism>
<evidence type="ECO:0000256" key="4">
    <source>
        <dbReference type="ARBA" id="ARBA00023157"/>
    </source>
</evidence>
<dbReference type="PANTHER" id="PTHR10083">
    <property type="entry name" value="KUNITZ-TYPE PROTEASE INHIBITOR-RELATED"/>
    <property type="match status" value="1"/>
</dbReference>
<dbReference type="Proteomes" id="UP000887013">
    <property type="component" value="Unassembled WGS sequence"/>
</dbReference>
<keyword evidence="3" id="KW-0722">Serine protease inhibitor</keyword>
<protein>
    <submittedName>
        <fullName evidence="6">Kunitz-type serine protease inhibitor taicotoxin</fullName>
    </submittedName>
</protein>
<dbReference type="OrthoDB" id="6430840at2759"/>
<dbReference type="GO" id="GO:0004867">
    <property type="term" value="F:serine-type endopeptidase inhibitor activity"/>
    <property type="evidence" value="ECO:0007669"/>
    <property type="project" value="UniProtKB-KW"/>
</dbReference>
<dbReference type="InterPro" id="IPR036880">
    <property type="entry name" value="Kunitz_BPTI_sf"/>
</dbReference>
<proteinExistence type="predicted"/>
<dbReference type="EMBL" id="BMAW01049666">
    <property type="protein sequence ID" value="GFS71687.1"/>
    <property type="molecule type" value="Genomic_DNA"/>
</dbReference>
<keyword evidence="4" id="KW-1015">Disulfide bond</keyword>
<dbReference type="PROSITE" id="PS50279">
    <property type="entry name" value="BPTI_KUNITZ_2"/>
    <property type="match status" value="1"/>
</dbReference>
<keyword evidence="7" id="KW-1185">Reference proteome</keyword>
<dbReference type="PROSITE" id="PS00280">
    <property type="entry name" value="BPTI_KUNITZ_1"/>
    <property type="match status" value="1"/>
</dbReference>
<dbReference type="FunFam" id="4.10.410.10:FF:000015">
    <property type="entry name" value="WAP four-disulfide core domain 6A"/>
    <property type="match status" value="1"/>
</dbReference>
<accession>A0A8X6T061</accession>
<dbReference type="GO" id="GO:0005615">
    <property type="term" value="C:extracellular space"/>
    <property type="evidence" value="ECO:0007669"/>
    <property type="project" value="TreeGrafter"/>
</dbReference>
<dbReference type="InterPro" id="IPR002223">
    <property type="entry name" value="Kunitz_BPTI"/>
</dbReference>
<dbReference type="PRINTS" id="PR00759">
    <property type="entry name" value="BASICPTASE"/>
</dbReference>
<sequence length="66" mass="7283">MIINTVAGADNGVCSLPPETGPCRANMQRYYYDGDSNSCKTFTYGGCQGNENNFKTKEDCENKCKE</sequence>
<name>A0A8X6T061_NEPPI</name>
<keyword evidence="2" id="KW-0732">Signal</keyword>
<evidence type="ECO:0000256" key="3">
    <source>
        <dbReference type="ARBA" id="ARBA00022900"/>
    </source>
</evidence>
<evidence type="ECO:0000256" key="2">
    <source>
        <dbReference type="ARBA" id="ARBA00022729"/>
    </source>
</evidence>
<dbReference type="PANTHER" id="PTHR10083:SF374">
    <property type="entry name" value="BPTI_KUNITZ INHIBITOR DOMAIN-CONTAINING PROTEIN"/>
    <property type="match status" value="1"/>
</dbReference>
<dbReference type="Pfam" id="PF00014">
    <property type="entry name" value="Kunitz_BPTI"/>
    <property type="match status" value="1"/>
</dbReference>
<dbReference type="SUPFAM" id="SSF57362">
    <property type="entry name" value="BPTI-like"/>
    <property type="match status" value="1"/>
</dbReference>
<evidence type="ECO:0000259" key="5">
    <source>
        <dbReference type="PROSITE" id="PS50279"/>
    </source>
</evidence>
<keyword evidence="1" id="KW-0646">Protease inhibitor</keyword>
<dbReference type="CDD" id="cd00109">
    <property type="entry name" value="Kunitz-type"/>
    <property type="match status" value="1"/>
</dbReference>
<gene>
    <name evidence="6" type="primary">NCL1_37845</name>
    <name evidence="6" type="ORF">NPIL_267241</name>
</gene>
<dbReference type="SMART" id="SM00131">
    <property type="entry name" value="KU"/>
    <property type="match status" value="1"/>
</dbReference>